<organism evidence="1 2">
    <name type="scientific">Brassica cretica</name>
    <name type="common">Mustard</name>
    <dbReference type="NCBI Taxonomy" id="69181"/>
    <lineage>
        <taxon>Eukaryota</taxon>
        <taxon>Viridiplantae</taxon>
        <taxon>Streptophyta</taxon>
        <taxon>Embryophyta</taxon>
        <taxon>Tracheophyta</taxon>
        <taxon>Spermatophyta</taxon>
        <taxon>Magnoliopsida</taxon>
        <taxon>eudicotyledons</taxon>
        <taxon>Gunneridae</taxon>
        <taxon>Pentapetalae</taxon>
        <taxon>rosids</taxon>
        <taxon>malvids</taxon>
        <taxon>Brassicales</taxon>
        <taxon>Brassicaceae</taxon>
        <taxon>Brassiceae</taxon>
        <taxon>Brassica</taxon>
    </lineage>
</organism>
<dbReference type="AlphaFoldDB" id="A0A8S9PHU7"/>
<reference evidence="1" key="1">
    <citation type="submission" date="2019-12" db="EMBL/GenBank/DDBJ databases">
        <title>Genome sequencing and annotation of Brassica cretica.</title>
        <authorList>
            <person name="Studholme D.J."/>
            <person name="Sarris P."/>
        </authorList>
    </citation>
    <scope>NUCLEOTIDE SEQUENCE</scope>
    <source>
        <strain evidence="1">PFS-109/04</strain>
        <tissue evidence="1">Leaf</tissue>
    </source>
</reference>
<name>A0A8S9PHU7_BRACR</name>
<protein>
    <submittedName>
        <fullName evidence="1">Uncharacterized protein</fullName>
    </submittedName>
</protein>
<dbReference type="EMBL" id="QGKX02001347">
    <property type="protein sequence ID" value="KAF3523093.1"/>
    <property type="molecule type" value="Genomic_DNA"/>
</dbReference>
<proteinExistence type="predicted"/>
<evidence type="ECO:0000313" key="1">
    <source>
        <dbReference type="EMBL" id="KAF3523093.1"/>
    </source>
</evidence>
<dbReference type="Proteomes" id="UP000712600">
    <property type="component" value="Unassembled WGS sequence"/>
</dbReference>
<sequence>MGELDNLFGELDQLASPRTCFYRKISTETPIETKQKDFLSELKRERKGGALGGSSNCPTRQIGELDGSRSLNGRVGWFARSNLSFDVKLNFRKVIPQTVMFMSSNEDEP</sequence>
<gene>
    <name evidence="1" type="ORF">F2Q69_00048244</name>
</gene>
<evidence type="ECO:0000313" key="2">
    <source>
        <dbReference type="Proteomes" id="UP000712600"/>
    </source>
</evidence>
<comment type="caution">
    <text evidence="1">The sequence shown here is derived from an EMBL/GenBank/DDBJ whole genome shotgun (WGS) entry which is preliminary data.</text>
</comment>
<accession>A0A8S9PHU7</accession>